<gene>
    <name evidence="3" type="ORF">BN1095_430076</name>
    <name evidence="1" type="ORF">BN1096_300040</name>
    <name evidence="2" type="ORF">BN1097_310040</name>
    <name evidence="4" type="ORF">SAMEA1402399_01720</name>
</gene>
<evidence type="ECO:0000313" key="3">
    <source>
        <dbReference type="EMBL" id="CDT32153.1"/>
    </source>
</evidence>
<dbReference type="EMBL" id="LK932481">
    <property type="protein sequence ID" value="CDS84115.1"/>
    <property type="molecule type" value="Genomic_DNA"/>
</dbReference>
<sequence>MKVKKFKSGIVMALTVMAIGASLTNVSAMELNKSKEFETKYNEMKRDFQEEYGKEDKFNITLNDEFTKEEVNGAKGIIKTTNKMNNEVVVLNYFDEMKSGIEFELKPKAEKNAILRDEFQQGYGKEDKFKVVLDDEFTKEEVNGAKGIIKTTDKETGEVIVYNYFDELEK</sequence>
<dbReference type="EMBL" id="CAADAN010000005">
    <property type="protein sequence ID" value="VFD31667.1"/>
    <property type="molecule type" value="Genomic_DNA"/>
</dbReference>
<name>A0A069A6S2_CLODI</name>
<dbReference type="RefSeq" id="WP_009902129.1">
    <property type="nucleotide sequence ID" value="NZ_BBYB01000015.1"/>
</dbReference>
<reference evidence="1" key="1">
    <citation type="submission" date="2014-07" db="EMBL/GenBank/DDBJ databases">
        <authorList>
            <person name="Monot Marc"/>
        </authorList>
    </citation>
    <scope>NUCLEOTIDE SEQUENCE</scope>
    <source>
        <strain evidence="3">7032989</strain>
        <strain evidence="2">7032994</strain>
    </source>
</reference>
<evidence type="ECO:0000313" key="5">
    <source>
        <dbReference type="Proteomes" id="UP000411588"/>
    </source>
</evidence>
<evidence type="ECO:0000313" key="4">
    <source>
        <dbReference type="EMBL" id="VFD31667.1"/>
    </source>
</evidence>
<evidence type="ECO:0000313" key="2">
    <source>
        <dbReference type="EMBL" id="CDS84564.1"/>
    </source>
</evidence>
<reference evidence="4 5" key="2">
    <citation type="submission" date="2019-02" db="EMBL/GenBank/DDBJ databases">
        <authorList>
            <consortium name="Pathogen Informatics"/>
        </authorList>
    </citation>
    <scope>NUCLEOTIDE SEQUENCE [LARGE SCALE GENOMIC DNA]</scope>
    <source>
        <strain evidence="4">Clo34</strain>
        <strain evidence="5">clo34</strain>
    </source>
</reference>
<organism evidence="1">
    <name type="scientific">Clostridioides difficile</name>
    <name type="common">Peptoclostridium difficile</name>
    <dbReference type="NCBI Taxonomy" id="1496"/>
    <lineage>
        <taxon>Bacteria</taxon>
        <taxon>Bacillati</taxon>
        <taxon>Bacillota</taxon>
        <taxon>Clostridia</taxon>
        <taxon>Peptostreptococcales</taxon>
        <taxon>Peptostreptococcaceae</taxon>
        <taxon>Clostridioides</taxon>
    </lineage>
</organism>
<proteinExistence type="predicted"/>
<evidence type="ECO:0000313" key="1">
    <source>
        <dbReference type="EMBL" id="CDS84115.1"/>
    </source>
</evidence>
<accession>A0A069A6S2</accession>
<dbReference type="Proteomes" id="UP000411588">
    <property type="component" value="Unassembled WGS sequence"/>
</dbReference>
<protein>
    <submittedName>
        <fullName evidence="1">Putative exported protein</fullName>
    </submittedName>
</protein>
<dbReference type="AlphaFoldDB" id="A0A069A6S2"/>
<dbReference type="EMBL" id="LK933105">
    <property type="protein sequence ID" value="CDT32153.1"/>
    <property type="molecule type" value="Genomic_DNA"/>
</dbReference>
<dbReference type="EMBL" id="LK932367">
    <property type="protein sequence ID" value="CDS84564.1"/>
    <property type="molecule type" value="Genomic_DNA"/>
</dbReference>